<dbReference type="GO" id="GO:0008168">
    <property type="term" value="F:methyltransferase activity"/>
    <property type="evidence" value="ECO:0007669"/>
    <property type="project" value="UniProtKB-KW"/>
</dbReference>
<reference evidence="1 2" key="1">
    <citation type="submission" date="2018-10" db="EMBL/GenBank/DDBJ databases">
        <title>Sequencing the genomes of 1000 actinobacteria strains.</title>
        <authorList>
            <person name="Klenk H.-P."/>
        </authorList>
    </citation>
    <scope>NUCLEOTIDE SEQUENCE [LARGE SCALE GENOMIC DNA]</scope>
    <source>
        <strain evidence="1 2">DSM 43800</strain>
    </source>
</reference>
<keyword evidence="1" id="KW-0808">Transferase</keyword>
<proteinExistence type="predicted"/>
<dbReference type="Proteomes" id="UP000282084">
    <property type="component" value="Unassembled WGS sequence"/>
</dbReference>
<protein>
    <submittedName>
        <fullName evidence="1">S-adenosyl methyltransferase</fullName>
    </submittedName>
</protein>
<dbReference type="RefSeq" id="WP_121005377.1">
    <property type="nucleotide sequence ID" value="NZ_RBXO01000001.1"/>
</dbReference>
<dbReference type="Gene3D" id="3.40.50.150">
    <property type="entry name" value="Vaccinia Virus protein VP39"/>
    <property type="match status" value="1"/>
</dbReference>
<dbReference type="EMBL" id="RBXO01000001">
    <property type="protein sequence ID" value="RKT54113.1"/>
    <property type="molecule type" value="Genomic_DNA"/>
</dbReference>
<keyword evidence="2" id="KW-1185">Reference proteome</keyword>
<sequence length="257" mass="26420">MPGDVMRSGGSRAGPGGAWRCSRRRRSSWCCGRGIRCRQCSPGWSRSSARTWCCAVAWAGSPSNWPGAARGCWSTSPSACPPTRRTRRWTGTATPPRAWYLGTDPITHELARTLLAGGRHGAVRADPGDPDAAWRAITTSAATPAPDAAVALLAVGLADHLADLAGLARVLTGWRGLVPAGSVLGVAHRAGAVGHPDATDDLAALVTTAGWTPQALAPPVAACLARAAPADPPADPVSSTPACGAVRARLDRLRGGH</sequence>
<dbReference type="AlphaFoldDB" id="A0A495W007"/>
<dbReference type="GO" id="GO:0032259">
    <property type="term" value="P:methylation"/>
    <property type="evidence" value="ECO:0007669"/>
    <property type="project" value="UniProtKB-KW"/>
</dbReference>
<keyword evidence="1" id="KW-0489">Methyltransferase</keyword>
<evidence type="ECO:0000313" key="1">
    <source>
        <dbReference type="EMBL" id="RKT54113.1"/>
    </source>
</evidence>
<comment type="caution">
    <text evidence="1">The sequence shown here is derived from an EMBL/GenBank/DDBJ whole genome shotgun (WGS) entry which is preliminary data.</text>
</comment>
<gene>
    <name evidence="1" type="ORF">C8E97_2714</name>
</gene>
<dbReference type="InterPro" id="IPR029063">
    <property type="entry name" value="SAM-dependent_MTases_sf"/>
</dbReference>
<accession>A0A495W007</accession>
<organism evidence="1 2">
    <name type="scientific">Saccharothrix australiensis</name>
    <dbReference type="NCBI Taxonomy" id="2072"/>
    <lineage>
        <taxon>Bacteria</taxon>
        <taxon>Bacillati</taxon>
        <taxon>Actinomycetota</taxon>
        <taxon>Actinomycetes</taxon>
        <taxon>Pseudonocardiales</taxon>
        <taxon>Pseudonocardiaceae</taxon>
        <taxon>Saccharothrix</taxon>
    </lineage>
</organism>
<evidence type="ECO:0000313" key="2">
    <source>
        <dbReference type="Proteomes" id="UP000282084"/>
    </source>
</evidence>
<name>A0A495W007_9PSEU</name>